<dbReference type="GO" id="GO:0005576">
    <property type="term" value="C:extracellular region"/>
    <property type="evidence" value="ECO:0007669"/>
    <property type="project" value="UniProtKB-SubCell"/>
</dbReference>
<dbReference type="SUPFAM" id="SSF54373">
    <property type="entry name" value="FAD-linked reductases, C-terminal domain"/>
    <property type="match status" value="1"/>
</dbReference>
<dbReference type="PANTHER" id="PTHR11552">
    <property type="entry name" value="GLUCOSE-METHANOL-CHOLINE GMC OXIDOREDUCTASE"/>
    <property type="match status" value="1"/>
</dbReference>
<evidence type="ECO:0000256" key="1">
    <source>
        <dbReference type="ARBA" id="ARBA00001974"/>
    </source>
</evidence>
<evidence type="ECO:0000256" key="13">
    <source>
        <dbReference type="ARBA" id="ARBA00034050"/>
    </source>
</evidence>
<comment type="subunit">
    <text evidence="4">Monomer.</text>
</comment>
<evidence type="ECO:0000259" key="16">
    <source>
        <dbReference type="PROSITE" id="PS00624"/>
    </source>
</evidence>
<keyword evidence="6" id="KW-0964">Secreted</keyword>
<evidence type="ECO:0000256" key="9">
    <source>
        <dbReference type="ARBA" id="ARBA00024699"/>
    </source>
</evidence>
<keyword evidence="7" id="KW-0285">Flavoprotein</keyword>
<dbReference type="EC" id="1.1.99.29" evidence="5"/>
<comment type="subcellular location">
    <subcellularLocation>
        <location evidence="2">Secreted</location>
    </subcellularLocation>
</comment>
<comment type="function">
    <text evidence="9">Catalyzes the single-oxidation or sequential double oxidation reaction of carbohydrates primarily at carbon-2 and/or carbon-3 with the concomitant reduction of the flavin. The enzyme exhibits a broad sugar substrate specificity, oxidizing different aldopyranoses to the corresponding C-1, C-2, C-3 or C-1,2, C-2,3 and C-3,4 (di)dehydro sugars with substrate-specific regioselectivity. Accepts only a narrow range of electron acceptors such as substituted benzoquinones and complexed metal ions and reacts extremely slowly with O(2) as acceptor. May play a role in the natural recycling of plant matter by oxidizing all major monosaccharides in lignocellulose and by reducing quinone compounds or reactive radical species generated during lignin depolymerization.</text>
</comment>
<dbReference type="PIRSF" id="PIRSF000137">
    <property type="entry name" value="Alcohol_oxidase"/>
    <property type="match status" value="1"/>
</dbReference>
<evidence type="ECO:0000256" key="14">
    <source>
        <dbReference type="ARBA" id="ARBA00034059"/>
    </source>
</evidence>
<dbReference type="Pfam" id="PF05199">
    <property type="entry name" value="GMC_oxred_C"/>
    <property type="match status" value="1"/>
</dbReference>
<protein>
    <recommendedName>
        <fullName evidence="5">pyranose dehydrogenase (acceptor)</fullName>
        <ecNumber evidence="5">1.1.99.29</ecNumber>
    </recommendedName>
</protein>
<proteinExistence type="inferred from homology"/>
<dbReference type="GO" id="GO:0033718">
    <property type="term" value="F:pyranose dehydrogenase (acceptor) activity"/>
    <property type="evidence" value="ECO:0007669"/>
    <property type="project" value="UniProtKB-EC"/>
</dbReference>
<evidence type="ECO:0000256" key="12">
    <source>
        <dbReference type="ARBA" id="ARBA00034029"/>
    </source>
</evidence>
<feature type="binding site" evidence="15">
    <location>
        <begin position="469"/>
        <end position="470"/>
    </location>
    <ligand>
        <name>FAD</name>
        <dbReference type="ChEBI" id="CHEBI:57692"/>
    </ligand>
</feature>
<evidence type="ECO:0000256" key="8">
    <source>
        <dbReference type="ARBA" id="ARBA00022827"/>
    </source>
</evidence>
<gene>
    <name evidence="17" type="ORF">HYPSUDRAFT_213264</name>
</gene>
<evidence type="ECO:0000256" key="4">
    <source>
        <dbReference type="ARBA" id="ARBA00011245"/>
    </source>
</evidence>
<comment type="catalytic activity">
    <reaction evidence="12">
        <text>pyranose + acceptor = pyranos-3-ulose + reduced acceptor.</text>
        <dbReference type="EC" id="1.1.99.29"/>
    </reaction>
</comment>
<evidence type="ECO:0000313" key="17">
    <source>
        <dbReference type="EMBL" id="KJA26209.1"/>
    </source>
</evidence>
<evidence type="ECO:0000256" key="5">
    <source>
        <dbReference type="ARBA" id="ARBA00013177"/>
    </source>
</evidence>
<dbReference type="PANTHER" id="PTHR11552:SF147">
    <property type="entry name" value="CHOLINE DEHYDROGENASE, MITOCHONDRIAL"/>
    <property type="match status" value="1"/>
</dbReference>
<dbReference type="Gene3D" id="3.50.50.60">
    <property type="entry name" value="FAD/NAD(P)-binding domain"/>
    <property type="match status" value="1"/>
</dbReference>
<feature type="binding site" evidence="15">
    <location>
        <position position="278"/>
    </location>
    <ligand>
        <name>substrate</name>
    </ligand>
</feature>
<comment type="cofactor">
    <cofactor evidence="1 15">
        <name>FAD</name>
        <dbReference type="ChEBI" id="CHEBI:57692"/>
    </cofactor>
</comment>
<organism evidence="17 18">
    <name type="scientific">Hypholoma sublateritium (strain FD-334 SS-4)</name>
    <dbReference type="NCBI Taxonomy" id="945553"/>
    <lineage>
        <taxon>Eukaryota</taxon>
        <taxon>Fungi</taxon>
        <taxon>Dikarya</taxon>
        <taxon>Basidiomycota</taxon>
        <taxon>Agaricomycotina</taxon>
        <taxon>Agaricomycetes</taxon>
        <taxon>Agaricomycetidae</taxon>
        <taxon>Agaricales</taxon>
        <taxon>Agaricineae</taxon>
        <taxon>Strophariaceae</taxon>
        <taxon>Hypholoma</taxon>
    </lineage>
</organism>
<dbReference type="OrthoDB" id="269227at2759"/>
<feature type="binding site" evidence="15">
    <location>
        <position position="8"/>
    </location>
    <ligand>
        <name>FAD</name>
        <dbReference type="ChEBI" id="CHEBI:57692"/>
    </ligand>
</feature>
<evidence type="ECO:0000256" key="15">
    <source>
        <dbReference type="PIRSR" id="PIRSR000137-2"/>
    </source>
</evidence>
<feature type="domain" description="Glucose-methanol-choline oxidoreductase N-terminal" evidence="16">
    <location>
        <begin position="194"/>
        <end position="208"/>
    </location>
</feature>
<evidence type="ECO:0000313" key="18">
    <source>
        <dbReference type="Proteomes" id="UP000054270"/>
    </source>
</evidence>
<comment type="catalytic activity">
    <reaction evidence="10">
        <text>pyranose + acceptor = pyranos-2-ulose + reduced acceptor.</text>
        <dbReference type="EC" id="1.1.99.29"/>
    </reaction>
</comment>
<dbReference type="InterPro" id="IPR036188">
    <property type="entry name" value="FAD/NAD-bd_sf"/>
</dbReference>
<accession>A0A0D2P5N4</accession>
<comment type="catalytic activity">
    <reaction evidence="11">
        <text>pyranose + acceptor = pyranos-2,3-diulose + reduced acceptor.</text>
        <dbReference type="EC" id="1.1.99.29"/>
    </reaction>
</comment>
<feature type="binding site" evidence="15">
    <location>
        <begin position="16"/>
        <end position="19"/>
    </location>
    <ligand>
        <name>FAD</name>
        <dbReference type="ChEBI" id="CHEBI:57692"/>
    </ligand>
</feature>
<dbReference type="OMA" id="MRNNTIA"/>
<evidence type="ECO:0000256" key="11">
    <source>
        <dbReference type="ARBA" id="ARBA00034010"/>
    </source>
</evidence>
<evidence type="ECO:0000256" key="6">
    <source>
        <dbReference type="ARBA" id="ARBA00022525"/>
    </source>
</evidence>
<dbReference type="Proteomes" id="UP000054270">
    <property type="component" value="Unassembled WGS sequence"/>
</dbReference>
<comment type="similarity">
    <text evidence="3">Belongs to the GMC oxidoreductase family.</text>
</comment>
<dbReference type="EMBL" id="KN817528">
    <property type="protein sequence ID" value="KJA26209.1"/>
    <property type="molecule type" value="Genomic_DNA"/>
</dbReference>
<evidence type="ECO:0000256" key="7">
    <source>
        <dbReference type="ARBA" id="ARBA00022630"/>
    </source>
</evidence>
<dbReference type="STRING" id="945553.A0A0D2P5N4"/>
<dbReference type="InterPro" id="IPR000172">
    <property type="entry name" value="GMC_OxRdtase_N"/>
</dbReference>
<comment type="catalytic activity">
    <reaction evidence="14">
        <text>a pyranoside + acceptor = a pyranosid-3,4-diulose + reduced acceptor.</text>
        <dbReference type="EC" id="1.1.99.29"/>
    </reaction>
</comment>
<reference evidence="18" key="1">
    <citation type="submission" date="2014-04" db="EMBL/GenBank/DDBJ databases">
        <title>Evolutionary Origins and Diversification of the Mycorrhizal Mutualists.</title>
        <authorList>
            <consortium name="DOE Joint Genome Institute"/>
            <consortium name="Mycorrhizal Genomics Consortium"/>
            <person name="Kohler A."/>
            <person name="Kuo A."/>
            <person name="Nagy L.G."/>
            <person name="Floudas D."/>
            <person name="Copeland A."/>
            <person name="Barry K.W."/>
            <person name="Cichocki N."/>
            <person name="Veneault-Fourrey C."/>
            <person name="LaButti K."/>
            <person name="Lindquist E.A."/>
            <person name="Lipzen A."/>
            <person name="Lundell T."/>
            <person name="Morin E."/>
            <person name="Murat C."/>
            <person name="Riley R."/>
            <person name="Ohm R."/>
            <person name="Sun H."/>
            <person name="Tunlid A."/>
            <person name="Henrissat B."/>
            <person name="Grigoriev I.V."/>
            <person name="Hibbett D.S."/>
            <person name="Martin F."/>
        </authorList>
    </citation>
    <scope>NUCLEOTIDE SEQUENCE [LARGE SCALE GENOMIC DNA]</scope>
    <source>
        <strain evidence="18">FD-334 SS-4</strain>
    </source>
</reference>
<dbReference type="PROSITE" id="PS00624">
    <property type="entry name" value="GMC_OXRED_2"/>
    <property type="match status" value="1"/>
</dbReference>
<dbReference type="InterPro" id="IPR007867">
    <property type="entry name" value="GMC_OxRtase_C"/>
</dbReference>
<sequence>MAYPRGFVVGGSSALNNLVYLRGPSDDFNRLASVSGDIGWSWNYMFDYALKSESHVAAWDNTSTVGKINPYVHGDGPILTSITGNISDIDLRVMQTTQQSPTKFPFNLDLNSGNGLGFGWMQSTVGNSVRSSGATAYLTPSLSRPNLDLLVQTQAINLVQANKSSAFTGVQVAKNASDTPITLFANKEVILSAGTVGTPQLLMLSGIGPAPQLQKLGIKTIVNVSDVGQNLQDQPIFFFQNTVTGAQTLSPILNDETALGGAIAQYAASKTGLLASDCLINTIGFLRLPSSSSILKQFGDPSAGPGSPHYQFSFLPIFINNPNQVAPTDGNWMSVSVVLQTPTSRGSITLASASAFDHPLIDPAFLSTPFDIATSIQAVRSLNEFFSTPAWNGFIGGPPLNGVNLTSDSSIESFIRAATVTIKHPVGTAKISKVTDRSGVVGPDLRVKNVSGLRIVDASILPFAVEGFPQAQLYMIAERAADLIKGTYGL</sequence>
<dbReference type="Gene3D" id="3.30.560.10">
    <property type="entry name" value="Glucose Oxidase, domain 3"/>
    <property type="match status" value="1"/>
</dbReference>
<keyword evidence="18" id="KW-1185">Reference proteome</keyword>
<dbReference type="SUPFAM" id="SSF51905">
    <property type="entry name" value="FAD/NAD(P)-binding domain"/>
    <property type="match status" value="1"/>
</dbReference>
<evidence type="ECO:0000256" key="3">
    <source>
        <dbReference type="ARBA" id="ARBA00010790"/>
    </source>
</evidence>
<dbReference type="GO" id="GO:0050660">
    <property type="term" value="F:flavin adenine dinucleotide binding"/>
    <property type="evidence" value="ECO:0007669"/>
    <property type="project" value="InterPro"/>
</dbReference>
<evidence type="ECO:0000256" key="10">
    <source>
        <dbReference type="ARBA" id="ARBA00033986"/>
    </source>
</evidence>
<keyword evidence="8 15" id="KW-0274">FAD</keyword>
<comment type="catalytic activity">
    <reaction evidence="13">
        <text>a pyranoside + acceptor = a pyranosid-3-ulose + reduced acceptor.</text>
        <dbReference type="EC" id="1.1.99.29"/>
    </reaction>
</comment>
<dbReference type="AlphaFoldDB" id="A0A0D2P5N4"/>
<dbReference type="Pfam" id="PF00732">
    <property type="entry name" value="GMC_oxred_N"/>
    <property type="match status" value="1"/>
</dbReference>
<name>A0A0D2P5N4_HYPSF</name>
<dbReference type="InterPro" id="IPR012132">
    <property type="entry name" value="GMC_OxRdtase"/>
</dbReference>
<evidence type="ECO:0000256" key="2">
    <source>
        <dbReference type="ARBA" id="ARBA00004613"/>
    </source>
</evidence>